<organism evidence="2 3">
    <name type="scientific">Candidatus Limenecus avicola</name>
    <dbReference type="NCBI Taxonomy" id="2840847"/>
    <lineage>
        <taxon>Bacteria</taxon>
        <taxon>Bacillati</taxon>
        <taxon>Bacillota</taxon>
        <taxon>Clostridia</taxon>
        <taxon>Eubacteriales</taxon>
        <taxon>Clostridiaceae</taxon>
        <taxon>Clostridiaceae incertae sedis</taxon>
        <taxon>Candidatus Limenecus</taxon>
    </lineage>
</organism>
<evidence type="ECO:0000313" key="2">
    <source>
        <dbReference type="EMBL" id="HIU92666.1"/>
    </source>
</evidence>
<evidence type="ECO:0000313" key="3">
    <source>
        <dbReference type="Proteomes" id="UP000886748"/>
    </source>
</evidence>
<dbReference type="Gene3D" id="3.40.630.30">
    <property type="match status" value="1"/>
</dbReference>
<accession>A0A9D1SS01</accession>
<protein>
    <submittedName>
        <fullName evidence="2">GNAT family N-acetyltransferase</fullName>
    </submittedName>
</protein>
<feature type="domain" description="N-acetyltransferase" evidence="1">
    <location>
        <begin position="5"/>
        <end position="161"/>
    </location>
</feature>
<dbReference type="CDD" id="cd04301">
    <property type="entry name" value="NAT_SF"/>
    <property type="match status" value="1"/>
</dbReference>
<sequence>MFDWVKIETDEQIKELCALAKEIWNEYSICFISQEQIDYMLEKFQSEQVVKAQMNYQQYSYYFLEEDGENFGYFAVQKQKDNLFLSKIYIKKDFRGKGYARKAFTNAIVPIARELELPKITLTVNKYNFASIMAYEKLGFVRTSSVETDIGNGYVMDDYIYEFEL</sequence>
<gene>
    <name evidence="2" type="ORF">IAD26_05970</name>
</gene>
<reference evidence="2" key="1">
    <citation type="submission" date="2020-10" db="EMBL/GenBank/DDBJ databases">
        <authorList>
            <person name="Gilroy R."/>
        </authorList>
    </citation>
    <scope>NUCLEOTIDE SEQUENCE</scope>
    <source>
        <strain evidence="2">CHK154-7741</strain>
    </source>
</reference>
<dbReference type="GO" id="GO:0016747">
    <property type="term" value="F:acyltransferase activity, transferring groups other than amino-acyl groups"/>
    <property type="evidence" value="ECO:0007669"/>
    <property type="project" value="InterPro"/>
</dbReference>
<comment type="caution">
    <text evidence="2">The sequence shown here is derived from an EMBL/GenBank/DDBJ whole genome shotgun (WGS) entry which is preliminary data.</text>
</comment>
<dbReference type="InterPro" id="IPR016181">
    <property type="entry name" value="Acyl_CoA_acyltransferase"/>
</dbReference>
<name>A0A9D1SS01_9CLOT</name>
<dbReference type="EMBL" id="DVOD01000044">
    <property type="protein sequence ID" value="HIU92666.1"/>
    <property type="molecule type" value="Genomic_DNA"/>
</dbReference>
<dbReference type="Pfam" id="PF00583">
    <property type="entry name" value="Acetyltransf_1"/>
    <property type="match status" value="1"/>
</dbReference>
<evidence type="ECO:0000259" key="1">
    <source>
        <dbReference type="PROSITE" id="PS51186"/>
    </source>
</evidence>
<dbReference type="InterPro" id="IPR000182">
    <property type="entry name" value="GNAT_dom"/>
</dbReference>
<reference evidence="2" key="2">
    <citation type="journal article" date="2021" name="PeerJ">
        <title>Extensive microbial diversity within the chicken gut microbiome revealed by metagenomics and culture.</title>
        <authorList>
            <person name="Gilroy R."/>
            <person name="Ravi A."/>
            <person name="Getino M."/>
            <person name="Pursley I."/>
            <person name="Horton D.L."/>
            <person name="Alikhan N.F."/>
            <person name="Baker D."/>
            <person name="Gharbi K."/>
            <person name="Hall N."/>
            <person name="Watson M."/>
            <person name="Adriaenssens E.M."/>
            <person name="Foster-Nyarko E."/>
            <person name="Jarju S."/>
            <person name="Secka A."/>
            <person name="Antonio M."/>
            <person name="Oren A."/>
            <person name="Chaudhuri R.R."/>
            <person name="La Ragione R."/>
            <person name="Hildebrand F."/>
            <person name="Pallen M.J."/>
        </authorList>
    </citation>
    <scope>NUCLEOTIDE SEQUENCE</scope>
    <source>
        <strain evidence="2">CHK154-7741</strain>
    </source>
</reference>
<dbReference type="AlphaFoldDB" id="A0A9D1SS01"/>
<proteinExistence type="predicted"/>
<dbReference type="SUPFAM" id="SSF55729">
    <property type="entry name" value="Acyl-CoA N-acyltransferases (Nat)"/>
    <property type="match status" value="1"/>
</dbReference>
<dbReference type="Proteomes" id="UP000886748">
    <property type="component" value="Unassembled WGS sequence"/>
</dbReference>
<dbReference type="PROSITE" id="PS51186">
    <property type="entry name" value="GNAT"/>
    <property type="match status" value="1"/>
</dbReference>